<dbReference type="PANTHER" id="PTHR28058:SF1">
    <property type="entry name" value="SMALL RIBOSOMAL SUBUNIT PROTEIN BS1M"/>
    <property type="match status" value="1"/>
</dbReference>
<dbReference type="OrthoDB" id="2735536at2759"/>
<dbReference type="Pfam" id="PF11709">
    <property type="entry name" value="Mit_ribos_Mrp51"/>
    <property type="match status" value="1"/>
</dbReference>
<feature type="non-terminal residue" evidence="1">
    <location>
        <position position="1"/>
    </location>
</feature>
<evidence type="ECO:0000313" key="1">
    <source>
        <dbReference type="EMBL" id="RKP10875.1"/>
    </source>
</evidence>
<dbReference type="STRING" id="78915.A0A4P9XWZ2"/>
<dbReference type="AlphaFoldDB" id="A0A4P9XWZ2"/>
<keyword evidence="2" id="KW-1185">Reference proteome</keyword>
<organism evidence="1 2">
    <name type="scientific">Thamnocephalis sphaerospora</name>
    <dbReference type="NCBI Taxonomy" id="78915"/>
    <lineage>
        <taxon>Eukaryota</taxon>
        <taxon>Fungi</taxon>
        <taxon>Fungi incertae sedis</taxon>
        <taxon>Zoopagomycota</taxon>
        <taxon>Zoopagomycotina</taxon>
        <taxon>Zoopagomycetes</taxon>
        <taxon>Zoopagales</taxon>
        <taxon>Sigmoideomycetaceae</taxon>
        <taxon>Thamnocephalis</taxon>
    </lineage>
</organism>
<dbReference type="EMBL" id="KZ992434">
    <property type="protein sequence ID" value="RKP10875.1"/>
    <property type="molecule type" value="Genomic_DNA"/>
</dbReference>
<reference evidence="2" key="1">
    <citation type="journal article" date="2018" name="Nat. Microbiol.">
        <title>Leveraging single-cell genomics to expand the fungal tree of life.</title>
        <authorList>
            <person name="Ahrendt S.R."/>
            <person name="Quandt C.A."/>
            <person name="Ciobanu D."/>
            <person name="Clum A."/>
            <person name="Salamov A."/>
            <person name="Andreopoulos B."/>
            <person name="Cheng J.F."/>
            <person name="Woyke T."/>
            <person name="Pelin A."/>
            <person name="Henrissat B."/>
            <person name="Reynolds N.K."/>
            <person name="Benny G.L."/>
            <person name="Smith M.E."/>
            <person name="James T.Y."/>
            <person name="Grigoriev I.V."/>
        </authorList>
    </citation>
    <scope>NUCLEOTIDE SEQUENCE [LARGE SCALE GENOMIC DNA]</scope>
    <source>
        <strain evidence="2">RSA 1356</strain>
    </source>
</reference>
<dbReference type="Proteomes" id="UP000271241">
    <property type="component" value="Unassembled WGS sequence"/>
</dbReference>
<dbReference type="PANTHER" id="PTHR28058">
    <property type="entry name" value="37S RIBOSOMAL PROTEIN MRP51, MITOCHONDRIAL"/>
    <property type="match status" value="1"/>
</dbReference>
<evidence type="ECO:0000313" key="2">
    <source>
        <dbReference type="Proteomes" id="UP000271241"/>
    </source>
</evidence>
<accession>A0A4P9XWZ2</accession>
<dbReference type="InterPro" id="IPR016712">
    <property type="entry name" value="Rbsml_bS1m-like"/>
</dbReference>
<name>A0A4P9XWZ2_9FUNG</name>
<proteinExistence type="predicted"/>
<sequence length="244" mass="27811">SFARLLRTSRLATYDPRIPQVYTTFGRHRHVGDWGLKRNLPTTVRTNVITVQALDTAEHQTPFDSAQGQIWQLERWKEAFPESRPPRARDVNPPVNVQRLKASEWRRFVRKAETRKNEWRTAVRSGQAQPDEHLRFLNATYQPATETGERTVSSIAVGPWYDWHQPEKRAVRGRALNRVTNGYAVGVGGIVALLPLHKALTMGALTPVVNTFYIDQMNIDENGRPEVQLSLANTSRPFSSDLSF</sequence>
<feature type="non-terminal residue" evidence="1">
    <location>
        <position position="244"/>
    </location>
</feature>
<protein>
    <submittedName>
        <fullName evidence="1">Uncharacterized protein</fullName>
    </submittedName>
</protein>
<gene>
    <name evidence="1" type="ORF">THASP1DRAFT_8484</name>
</gene>